<reference evidence="2 3" key="1">
    <citation type="submission" date="2024-01" db="EMBL/GenBank/DDBJ databases">
        <title>Genome assemblies of Stephania.</title>
        <authorList>
            <person name="Yang L."/>
        </authorList>
    </citation>
    <scope>NUCLEOTIDE SEQUENCE [LARGE SCALE GENOMIC DNA]</scope>
    <source>
        <strain evidence="2">YNDBR</strain>
        <tissue evidence="2">Leaf</tissue>
    </source>
</reference>
<evidence type="ECO:0000256" key="1">
    <source>
        <dbReference type="SAM" id="MobiDB-lite"/>
    </source>
</evidence>
<evidence type="ECO:0000313" key="3">
    <source>
        <dbReference type="Proteomes" id="UP001420932"/>
    </source>
</evidence>
<name>A0AAP0FKI7_9MAGN</name>
<dbReference type="PANTHER" id="PTHR33881:SF17">
    <property type="entry name" value="EGF-LIKE DOMAIN-CONTAINING PROTEIN"/>
    <property type="match status" value="1"/>
</dbReference>
<dbReference type="Proteomes" id="UP001420932">
    <property type="component" value="Unassembled WGS sequence"/>
</dbReference>
<gene>
    <name evidence="2" type="ORF">Syun_022430</name>
</gene>
<evidence type="ECO:0000313" key="2">
    <source>
        <dbReference type="EMBL" id="KAK9106419.1"/>
    </source>
</evidence>
<dbReference type="PANTHER" id="PTHR33881">
    <property type="entry name" value="NEUROGENIC LOCUS NOTCH-LIKE PROTEIN"/>
    <property type="match status" value="1"/>
</dbReference>
<protein>
    <recommendedName>
        <fullName evidence="4">EGF-like domain-containing protein</fullName>
    </recommendedName>
</protein>
<sequence>MFAEPRSGTINFGCGGSSPPPSPLPPLLGLPNFTDACAMSWCGDGTCVANETGHLVDAMKVCDLVDCGRGTCRPSNAASIFPFECDCFPGWKPIKLGPMTFPSCVLPNCTLDMNCGGSAPPSASPPFPPFPTLPNFTDTCAMTWCGDGTCVANGTWHLCKCNEGSGNLMNMTAMPCSLGADCNGIILGPLSPPSPSSALQPPNPSAPSPPNNDPFRQQIGPRGQVPSSSITHEALVILSSAAVAFSSLRIYN</sequence>
<keyword evidence="3" id="KW-1185">Reference proteome</keyword>
<proteinExistence type="predicted"/>
<feature type="compositionally biased region" description="Pro residues" evidence="1">
    <location>
        <begin position="193"/>
        <end position="212"/>
    </location>
</feature>
<organism evidence="2 3">
    <name type="scientific">Stephania yunnanensis</name>
    <dbReference type="NCBI Taxonomy" id="152371"/>
    <lineage>
        <taxon>Eukaryota</taxon>
        <taxon>Viridiplantae</taxon>
        <taxon>Streptophyta</taxon>
        <taxon>Embryophyta</taxon>
        <taxon>Tracheophyta</taxon>
        <taxon>Spermatophyta</taxon>
        <taxon>Magnoliopsida</taxon>
        <taxon>Ranunculales</taxon>
        <taxon>Menispermaceae</taxon>
        <taxon>Menispermoideae</taxon>
        <taxon>Cissampelideae</taxon>
        <taxon>Stephania</taxon>
    </lineage>
</organism>
<feature type="region of interest" description="Disordered" evidence="1">
    <location>
        <begin position="193"/>
        <end position="226"/>
    </location>
</feature>
<dbReference type="AlphaFoldDB" id="A0AAP0FKI7"/>
<comment type="caution">
    <text evidence="2">The sequence shown here is derived from an EMBL/GenBank/DDBJ whole genome shotgun (WGS) entry which is preliminary data.</text>
</comment>
<dbReference type="EMBL" id="JBBNAF010000010">
    <property type="protein sequence ID" value="KAK9106419.1"/>
    <property type="molecule type" value="Genomic_DNA"/>
</dbReference>
<evidence type="ECO:0008006" key="4">
    <source>
        <dbReference type="Google" id="ProtNLM"/>
    </source>
</evidence>
<accession>A0AAP0FKI7</accession>